<dbReference type="AlphaFoldDB" id="A0A919IN41"/>
<reference evidence="3" key="1">
    <citation type="submission" date="2021-01" db="EMBL/GenBank/DDBJ databases">
        <title>Whole genome shotgun sequence of Actinoplanes cyaneus NBRC 14990.</title>
        <authorList>
            <person name="Komaki H."/>
            <person name="Tamura T."/>
        </authorList>
    </citation>
    <scope>NUCLEOTIDE SEQUENCE</scope>
    <source>
        <strain evidence="3">NBRC 14990</strain>
    </source>
</reference>
<dbReference type="RefSeq" id="WP_203747836.1">
    <property type="nucleotide sequence ID" value="NZ_BAAAUC010000022.1"/>
</dbReference>
<evidence type="ECO:0000313" key="4">
    <source>
        <dbReference type="Proteomes" id="UP000619479"/>
    </source>
</evidence>
<organism evidence="3 4">
    <name type="scientific">Actinoplanes cyaneus</name>
    <dbReference type="NCBI Taxonomy" id="52696"/>
    <lineage>
        <taxon>Bacteria</taxon>
        <taxon>Bacillati</taxon>
        <taxon>Actinomycetota</taxon>
        <taxon>Actinomycetes</taxon>
        <taxon>Micromonosporales</taxon>
        <taxon>Micromonosporaceae</taxon>
        <taxon>Actinoplanes</taxon>
    </lineage>
</organism>
<accession>A0A919IN41</accession>
<evidence type="ECO:0000313" key="3">
    <source>
        <dbReference type="EMBL" id="GID68373.1"/>
    </source>
</evidence>
<keyword evidence="2" id="KW-0472">Membrane</keyword>
<feature type="transmembrane region" description="Helical" evidence="2">
    <location>
        <begin position="136"/>
        <end position="158"/>
    </location>
</feature>
<feature type="region of interest" description="Disordered" evidence="1">
    <location>
        <begin position="18"/>
        <end position="49"/>
    </location>
</feature>
<feature type="compositionally biased region" description="Basic and acidic residues" evidence="1">
    <location>
        <begin position="28"/>
        <end position="39"/>
    </location>
</feature>
<evidence type="ECO:0008006" key="5">
    <source>
        <dbReference type="Google" id="ProtNLM"/>
    </source>
</evidence>
<dbReference type="Proteomes" id="UP000619479">
    <property type="component" value="Unassembled WGS sequence"/>
</dbReference>
<proteinExistence type="predicted"/>
<evidence type="ECO:0000256" key="1">
    <source>
        <dbReference type="SAM" id="MobiDB-lite"/>
    </source>
</evidence>
<protein>
    <recommendedName>
        <fullName evidence="5">DUF4352 domain-containing protein</fullName>
    </recommendedName>
</protein>
<keyword evidence="2" id="KW-0812">Transmembrane</keyword>
<comment type="caution">
    <text evidence="3">The sequence shown here is derived from an EMBL/GenBank/DDBJ whole genome shotgun (WGS) entry which is preliminary data.</text>
</comment>
<feature type="transmembrane region" description="Helical" evidence="2">
    <location>
        <begin position="170"/>
        <end position="191"/>
    </location>
</feature>
<keyword evidence="2" id="KW-1133">Transmembrane helix</keyword>
<feature type="transmembrane region" description="Helical" evidence="2">
    <location>
        <begin position="93"/>
        <end position="116"/>
    </location>
</feature>
<keyword evidence="4" id="KW-1185">Reference proteome</keyword>
<sequence>MPDGNRFDAHAEGRARVYGSGGDMSIDQSRHRSNVDQSRHHANSGYQFGNGNSIGSHNNFGRQHIREQHIGDRFDVDLDPAGPLFTGRGPGRVLMILGLCVVGFSFAGWMSIVFGAMSGGIKGPPDMLGARLGSGIPVGAVYFLGVGFGSVLMIIGRSMAKAGAKGGSHAGHLVSTVIVTLIGVLGVGYALGGSSPAKLVPSFSGAAGAADAGPPVVVSDTAISAKRSGLSLTVTRIENTGGHGVVHLQARNTTEYSMSLTPGWFVVTDGDGRTYQPDHFGGDWNTELGPSARQSGTIALEKPVALGTGKLRVEFTTVIGRSGPDSIAVTAIPSH</sequence>
<name>A0A919IN41_9ACTN</name>
<evidence type="ECO:0000256" key="2">
    <source>
        <dbReference type="SAM" id="Phobius"/>
    </source>
</evidence>
<gene>
    <name evidence="3" type="ORF">Acy02nite_62540</name>
</gene>
<dbReference type="EMBL" id="BOMH01000046">
    <property type="protein sequence ID" value="GID68373.1"/>
    <property type="molecule type" value="Genomic_DNA"/>
</dbReference>